<dbReference type="PATRIC" id="fig|1473.5.peg.2458"/>
<dbReference type="Proteomes" id="UP000036780">
    <property type="component" value="Unassembled WGS sequence"/>
</dbReference>
<dbReference type="GO" id="GO:0035438">
    <property type="term" value="F:cyclic-di-GMP binding"/>
    <property type="evidence" value="ECO:0007669"/>
    <property type="project" value="InterPro"/>
</dbReference>
<dbReference type="OrthoDB" id="1951449at2"/>
<dbReference type="AlphaFoldDB" id="A0A0L0QP77"/>
<dbReference type="EMBL" id="LGTO01000007">
    <property type="protein sequence ID" value="KNE20387.1"/>
    <property type="molecule type" value="Genomic_DNA"/>
</dbReference>
<evidence type="ECO:0008006" key="5">
    <source>
        <dbReference type="Google" id="ProtNLM"/>
    </source>
</evidence>
<protein>
    <recommendedName>
        <fullName evidence="5">Pilus assembly protein PilZ</fullName>
    </recommendedName>
</protein>
<dbReference type="Pfam" id="PF07238">
    <property type="entry name" value="PilZ"/>
    <property type="match status" value="1"/>
</dbReference>
<accession>A0A0L0QP77</accession>
<evidence type="ECO:0000259" key="1">
    <source>
        <dbReference type="Pfam" id="PF07238"/>
    </source>
</evidence>
<dbReference type="InterPro" id="IPR009926">
    <property type="entry name" value="T3SS_YcgR_PilZN"/>
</dbReference>
<feature type="domain" description="Type III secretion system flagellar brake protein YcgR PilZN" evidence="2">
    <location>
        <begin position="2"/>
        <end position="93"/>
    </location>
</feature>
<comment type="caution">
    <text evidence="3">The sequence shown here is derived from an EMBL/GenBank/DDBJ whole genome shotgun (WGS) entry which is preliminary data.</text>
</comment>
<gene>
    <name evidence="3" type="ORF">AFK71_18610</name>
</gene>
<keyword evidence="4" id="KW-1185">Reference proteome</keyword>
<dbReference type="Pfam" id="PF12945">
    <property type="entry name" value="PilZNR"/>
    <property type="match status" value="1"/>
</dbReference>
<organism evidence="3 4">
    <name type="scientific">Virgibacillus pantothenticus</name>
    <dbReference type="NCBI Taxonomy" id="1473"/>
    <lineage>
        <taxon>Bacteria</taxon>
        <taxon>Bacillati</taxon>
        <taxon>Bacillota</taxon>
        <taxon>Bacilli</taxon>
        <taxon>Bacillales</taxon>
        <taxon>Bacillaceae</taxon>
        <taxon>Virgibacillus</taxon>
    </lineage>
</organism>
<dbReference type="Gene3D" id="2.40.10.220">
    <property type="entry name" value="predicted glycosyltransferase like domains"/>
    <property type="match status" value="1"/>
</dbReference>
<name>A0A0L0QP77_VIRPA</name>
<feature type="domain" description="PilZ" evidence="1">
    <location>
        <begin position="101"/>
        <end position="209"/>
    </location>
</feature>
<sequence length="222" mass="25330">MKIGTVLQLEVVQSGKNRNRDAKKYRCKVIDKNEQNLYIDLPVDTKSKKTAFFAKGTIFDVTFIDSDEIIYQFRSKLVAKVKGKIPALAIQLPGNNIRRIQRRNYARVETAVDVAVHSDQNLFSPFTTVTNDISGGGLSIIVPKNQILKGELAEIWMVLAMANGQFVYPNVRAKLVHEKRGNSGISIASFQFLALDVKTEQWIIRFCFEKQREARKKQIFHR</sequence>
<evidence type="ECO:0000313" key="3">
    <source>
        <dbReference type="EMBL" id="KNE20387.1"/>
    </source>
</evidence>
<dbReference type="InterPro" id="IPR009875">
    <property type="entry name" value="PilZ_domain"/>
</dbReference>
<proteinExistence type="predicted"/>
<evidence type="ECO:0000313" key="4">
    <source>
        <dbReference type="Proteomes" id="UP000036780"/>
    </source>
</evidence>
<dbReference type="RefSeq" id="WP_050352962.1">
    <property type="nucleotide sequence ID" value="NZ_BOSN01000001.1"/>
</dbReference>
<reference evidence="4" key="1">
    <citation type="submission" date="2015-07" db="EMBL/GenBank/DDBJ databases">
        <title>Fjat-10053 dsm26.</title>
        <authorList>
            <person name="Liu B."/>
            <person name="Wang J."/>
            <person name="Zhu Y."/>
            <person name="Liu G."/>
            <person name="Chen Q."/>
            <person name="Chen Z."/>
            <person name="Lan J."/>
            <person name="Che J."/>
            <person name="Ge C."/>
            <person name="Shi H."/>
            <person name="Pan Z."/>
            <person name="Liu X."/>
        </authorList>
    </citation>
    <scope>NUCLEOTIDE SEQUENCE [LARGE SCALE GENOMIC DNA]</scope>
    <source>
        <strain evidence="4">DSM 26</strain>
    </source>
</reference>
<evidence type="ECO:0000259" key="2">
    <source>
        <dbReference type="Pfam" id="PF12945"/>
    </source>
</evidence>
<dbReference type="GeneID" id="66870452"/>